<feature type="region of interest" description="Disordered" evidence="1">
    <location>
        <begin position="407"/>
        <end position="558"/>
    </location>
</feature>
<name>A0A9D1K5J9_9BACT</name>
<dbReference type="Proteomes" id="UP000824139">
    <property type="component" value="Unassembled WGS sequence"/>
</dbReference>
<organism evidence="2 3">
    <name type="scientific">Candidatus Scatenecus faecavium</name>
    <dbReference type="NCBI Taxonomy" id="2840915"/>
    <lineage>
        <taxon>Bacteria</taxon>
        <taxon>Candidatus Scatenecus</taxon>
    </lineage>
</organism>
<sequence>MKVLEIKNNLVKILYDTEDKLVLAGFVVIEDDKTPYVAQIVSLKADNGITYAIARLIFTFDSEGIVKNYNGSIPALNANVTSLSPEELLDILPIKTPIKLGNIAQQEFLLNVDTSILQNNLLICSDNSVNTAILVSNFAKQLENRAESSILIDVDGKFKDERRLVFGKHFKLPLNFETINFIYGNDLNDVDATSRAVIQDIFLEVQSYTRTIPEKFIPFDTFIDVVDQQYAESNIPELALLKNKLLKYKEDNVFAQSKYEISSLKDYIKDNYTVTLDISNVDAKLQREIIFYVYGVLEEMDSYITSFVKINDSNSDKKLLKMLLTENKIYTNIICNHNYKYVYELKEKSDNLILFAPETTQHDFAAYNTFLNKLNHDEFIVWGKATQRIPLIVELAPIEIIKDEPVKPTEHQQTQLQQPETAQEETDEVVNSVESEAAGEVASNVHPADDFTENEDTYTDLSDDIERKPPEEEDYSALSKEQEPPVEESEDNFEEELEKSSDELPKEPELELSEPEIIEENEEASTNNFFTEAELQEEPEVVKTPEEEPQPEENSFAHEEIIMPNGDVIEEEDLLETELQQEAPLELHEDELTIAEPLEEEIETEPQSQTRFEPLETTQTIQTEPQILEEEPEIKEDVIEEDFPPLQEEILLPEPSIDERIPDKEPEITEVEQEITSETLPAENEVLEEIEMTPFENELTAEPAPLIQEDNSLNDELIEKAARDIDENFIYSKIEQDNIDDSEQDVLTEDDLNFIDDINNGGTEILEPQTDFQQEIPQEEPVEEPEADPEPEPQVVPVYAAKTPSTSQTFEQGDHVSHPKYGEGIIEKMIKYGSKTLCSINFANVGRRLLDPAISEISKL</sequence>
<feature type="compositionally biased region" description="Acidic residues" evidence="1">
    <location>
        <begin position="777"/>
        <end position="791"/>
    </location>
</feature>
<evidence type="ECO:0000313" key="2">
    <source>
        <dbReference type="EMBL" id="HIS83499.1"/>
    </source>
</evidence>
<feature type="compositionally biased region" description="Acidic residues" evidence="1">
    <location>
        <begin position="510"/>
        <end position="523"/>
    </location>
</feature>
<gene>
    <name evidence="2" type="ORF">IAD41_07845</name>
</gene>
<proteinExistence type="predicted"/>
<comment type="caution">
    <text evidence="2">The sequence shown here is derived from an EMBL/GenBank/DDBJ whole genome shotgun (WGS) entry which is preliminary data.</text>
</comment>
<feature type="compositionally biased region" description="Acidic residues" evidence="1">
    <location>
        <begin position="450"/>
        <end position="463"/>
    </location>
</feature>
<accession>A0A9D1K5J9</accession>
<evidence type="ECO:0000313" key="3">
    <source>
        <dbReference type="Proteomes" id="UP000824139"/>
    </source>
</evidence>
<evidence type="ECO:0000256" key="1">
    <source>
        <dbReference type="SAM" id="MobiDB-lite"/>
    </source>
</evidence>
<feature type="compositionally biased region" description="Basic and acidic residues" evidence="1">
    <location>
        <begin position="498"/>
        <end position="509"/>
    </location>
</feature>
<protein>
    <submittedName>
        <fullName evidence="2">Uncharacterized protein</fullName>
    </submittedName>
</protein>
<feature type="region of interest" description="Disordered" evidence="1">
    <location>
        <begin position="759"/>
        <end position="795"/>
    </location>
</feature>
<dbReference type="EMBL" id="DVJO01000171">
    <property type="protein sequence ID" value="HIS83499.1"/>
    <property type="molecule type" value="Genomic_DNA"/>
</dbReference>
<reference evidence="2" key="2">
    <citation type="journal article" date="2021" name="PeerJ">
        <title>Extensive microbial diversity within the chicken gut microbiome revealed by metagenomics and culture.</title>
        <authorList>
            <person name="Gilroy R."/>
            <person name="Ravi A."/>
            <person name="Getino M."/>
            <person name="Pursley I."/>
            <person name="Horton D.L."/>
            <person name="Alikhan N.F."/>
            <person name="Baker D."/>
            <person name="Gharbi K."/>
            <person name="Hall N."/>
            <person name="Watson M."/>
            <person name="Adriaenssens E.M."/>
            <person name="Foster-Nyarko E."/>
            <person name="Jarju S."/>
            <person name="Secka A."/>
            <person name="Antonio M."/>
            <person name="Oren A."/>
            <person name="Chaudhuri R.R."/>
            <person name="La Ragione R."/>
            <person name="Hildebrand F."/>
            <person name="Pallen M.J."/>
        </authorList>
    </citation>
    <scope>NUCLEOTIDE SEQUENCE</scope>
    <source>
        <strain evidence="2">CHK152-2994</strain>
    </source>
</reference>
<reference evidence="2" key="1">
    <citation type="submission" date="2020-10" db="EMBL/GenBank/DDBJ databases">
        <authorList>
            <person name="Gilroy R."/>
        </authorList>
    </citation>
    <scope>NUCLEOTIDE SEQUENCE</scope>
    <source>
        <strain evidence="2">CHK152-2994</strain>
    </source>
</reference>
<feature type="compositionally biased region" description="Low complexity" evidence="1">
    <location>
        <begin position="411"/>
        <end position="421"/>
    </location>
</feature>
<dbReference type="AlphaFoldDB" id="A0A9D1K5J9"/>
<feature type="compositionally biased region" description="Acidic residues" evidence="1">
    <location>
        <begin position="484"/>
        <end position="497"/>
    </location>
</feature>